<dbReference type="RefSeq" id="WP_345407724.1">
    <property type="nucleotide sequence ID" value="NZ_BAABHG010000023.1"/>
</dbReference>
<comment type="caution">
    <text evidence="1">The sequence shown here is derived from an EMBL/GenBank/DDBJ whole genome shotgun (WGS) entry which is preliminary data.</text>
</comment>
<reference evidence="2" key="1">
    <citation type="journal article" date="2019" name="Int. J. Syst. Evol. Microbiol.">
        <title>The Global Catalogue of Microorganisms (GCM) 10K type strain sequencing project: providing services to taxonomists for standard genome sequencing and annotation.</title>
        <authorList>
            <consortium name="The Broad Institute Genomics Platform"/>
            <consortium name="The Broad Institute Genome Sequencing Center for Infectious Disease"/>
            <person name="Wu L."/>
            <person name="Ma J."/>
        </authorList>
    </citation>
    <scope>NUCLEOTIDE SEQUENCE [LARGE SCALE GENOMIC DNA]</scope>
    <source>
        <strain evidence="2">CGMCC 4.7643</strain>
    </source>
</reference>
<keyword evidence="2" id="KW-1185">Reference proteome</keyword>
<evidence type="ECO:0000313" key="2">
    <source>
        <dbReference type="Proteomes" id="UP001597419"/>
    </source>
</evidence>
<organism evidence="1 2">
    <name type="scientific">Amycolatopsis samaneae</name>
    <dbReference type="NCBI Taxonomy" id="664691"/>
    <lineage>
        <taxon>Bacteria</taxon>
        <taxon>Bacillati</taxon>
        <taxon>Actinomycetota</taxon>
        <taxon>Actinomycetes</taxon>
        <taxon>Pseudonocardiales</taxon>
        <taxon>Pseudonocardiaceae</taxon>
        <taxon>Amycolatopsis</taxon>
    </lineage>
</organism>
<dbReference type="EMBL" id="JBHUKU010000024">
    <property type="protein sequence ID" value="MFD2464161.1"/>
    <property type="molecule type" value="Genomic_DNA"/>
</dbReference>
<name>A0ABW5GTM1_9PSEU</name>
<accession>A0ABW5GTM1</accession>
<evidence type="ECO:0000313" key="1">
    <source>
        <dbReference type="EMBL" id="MFD2464161.1"/>
    </source>
</evidence>
<dbReference type="Proteomes" id="UP001597419">
    <property type="component" value="Unassembled WGS sequence"/>
</dbReference>
<gene>
    <name evidence="1" type="ORF">ACFSYJ_36470</name>
</gene>
<sequence>MCGVPKKLGAAIASSRELPLYACNADDFKGLGNIVEVIAV</sequence>
<protein>
    <submittedName>
        <fullName evidence="1">Uncharacterized protein</fullName>
    </submittedName>
</protein>
<proteinExistence type="predicted"/>